<dbReference type="SUPFAM" id="SSF56935">
    <property type="entry name" value="Porins"/>
    <property type="match status" value="2"/>
</dbReference>
<feature type="chain" id="PRO_5012500264" description="Porin" evidence="1">
    <location>
        <begin position="25"/>
        <end position="395"/>
    </location>
</feature>
<proteinExistence type="predicted"/>
<accession>A0A1M6GC49</accession>
<dbReference type="EMBL" id="FQZT01000004">
    <property type="protein sequence ID" value="SHJ07494.1"/>
    <property type="molecule type" value="Genomic_DNA"/>
</dbReference>
<name>A0A1M6GC49_MALRU</name>
<evidence type="ECO:0000313" key="2">
    <source>
        <dbReference type="EMBL" id="SHJ07494.1"/>
    </source>
</evidence>
<dbReference type="AlphaFoldDB" id="A0A1M6GC49"/>
<gene>
    <name evidence="2" type="ORF">SAMN02745165_01490</name>
</gene>
<sequence>MSKFLKVMITLLVIAGFVAPVAMADDRVSLSGYYQLRGYATDNVYGTDACDPYDDDCNDSEQFFYQRLRVQTDIAVAEGVTVTFRGDLLEGSGDERNGNGMPVGDESDDNDFDLDKAFVTIDQAAYTLTLGTTGVEFGNYILLDRTSDLVAQVALKSIPLTLAYSKIEEGTLTESDDQDMYTAVFDAGFAQFFAGFVNTQGSDDERMALGVTGSYDLDAVKLSYEIDYIDGETAGTDDKGLNFWLNGSVGVSEAVSVGAVFTYAPGEDSDNQVVDLAANDFSPENDGFMATTYGVFGLGDTFDPSGEGAGVVGIQPYVDFKISDSLAAHAHVGYAMTEDDDIADFEATTLAASMRYQYAANTTIDVAASYTDVDSDDTFEDDAATTFACRLNVNF</sequence>
<dbReference type="OrthoDB" id="5405525at2"/>
<dbReference type="RefSeq" id="WP_072907413.1">
    <property type="nucleotide sequence ID" value="NZ_FQZT01000004.1"/>
</dbReference>
<evidence type="ECO:0000313" key="3">
    <source>
        <dbReference type="Proteomes" id="UP000184171"/>
    </source>
</evidence>
<organism evidence="2 3">
    <name type="scientific">Malonomonas rubra DSM 5091</name>
    <dbReference type="NCBI Taxonomy" id="1122189"/>
    <lineage>
        <taxon>Bacteria</taxon>
        <taxon>Pseudomonadati</taxon>
        <taxon>Thermodesulfobacteriota</taxon>
        <taxon>Desulfuromonadia</taxon>
        <taxon>Desulfuromonadales</taxon>
        <taxon>Geopsychrobacteraceae</taxon>
        <taxon>Malonomonas</taxon>
    </lineage>
</organism>
<protein>
    <recommendedName>
        <fullName evidence="4">Porin</fullName>
    </recommendedName>
</protein>
<dbReference type="Proteomes" id="UP000184171">
    <property type="component" value="Unassembled WGS sequence"/>
</dbReference>
<reference evidence="2 3" key="1">
    <citation type="submission" date="2016-11" db="EMBL/GenBank/DDBJ databases">
        <authorList>
            <person name="Jaros S."/>
            <person name="Januszkiewicz K."/>
            <person name="Wedrychowicz H."/>
        </authorList>
    </citation>
    <scope>NUCLEOTIDE SEQUENCE [LARGE SCALE GENOMIC DNA]</scope>
    <source>
        <strain evidence="2 3">DSM 5091</strain>
    </source>
</reference>
<evidence type="ECO:0000256" key="1">
    <source>
        <dbReference type="SAM" id="SignalP"/>
    </source>
</evidence>
<dbReference type="STRING" id="1122189.SAMN02745165_01490"/>
<feature type="signal peptide" evidence="1">
    <location>
        <begin position="1"/>
        <end position="24"/>
    </location>
</feature>
<evidence type="ECO:0008006" key="4">
    <source>
        <dbReference type="Google" id="ProtNLM"/>
    </source>
</evidence>
<keyword evidence="3" id="KW-1185">Reference proteome</keyword>
<keyword evidence="1" id="KW-0732">Signal</keyword>